<gene>
    <name evidence="2" type="ordered locus">Tbd_1377</name>
</gene>
<keyword evidence="1" id="KW-0812">Transmembrane</keyword>
<dbReference type="RefSeq" id="WP_011311889.1">
    <property type="nucleotide sequence ID" value="NC_007404.1"/>
</dbReference>
<keyword evidence="3" id="KW-1185">Reference proteome</keyword>
<organism evidence="2 3">
    <name type="scientific">Thiobacillus denitrificans (strain ATCC 25259 / T1)</name>
    <dbReference type="NCBI Taxonomy" id="292415"/>
    <lineage>
        <taxon>Bacteria</taxon>
        <taxon>Pseudomonadati</taxon>
        <taxon>Pseudomonadota</taxon>
        <taxon>Betaproteobacteria</taxon>
        <taxon>Nitrosomonadales</taxon>
        <taxon>Thiobacillaceae</taxon>
        <taxon>Thiobacillus</taxon>
    </lineage>
</organism>
<evidence type="ECO:0000256" key="1">
    <source>
        <dbReference type="SAM" id="Phobius"/>
    </source>
</evidence>
<feature type="transmembrane region" description="Helical" evidence="1">
    <location>
        <begin position="110"/>
        <end position="131"/>
    </location>
</feature>
<name>Q3SJ40_THIDA</name>
<feature type="transmembrane region" description="Helical" evidence="1">
    <location>
        <begin position="143"/>
        <end position="164"/>
    </location>
</feature>
<keyword evidence="1" id="KW-0472">Membrane</keyword>
<dbReference type="SUPFAM" id="SSF103501">
    <property type="entry name" value="Respiratory nitrate reductase 1 gamma chain"/>
    <property type="match status" value="1"/>
</dbReference>
<dbReference type="Gene3D" id="1.20.950.20">
    <property type="entry name" value="Transmembrane di-heme cytochromes, Chain C"/>
    <property type="match status" value="1"/>
</dbReference>
<dbReference type="EMBL" id="CP000116">
    <property type="protein sequence ID" value="AAZ97330.1"/>
    <property type="molecule type" value="Genomic_DNA"/>
</dbReference>
<accession>Q3SJ40</accession>
<sequence>MNELELLTWLRGPGLAISAGIFLAGVLWRLLEVFLLGRHRDLAPPRRARGASGLHTVVRRSLASEGMLKRSPVNYIAGYVFHIGLGLIVFFGIPHILLIEGLVGVSWPGLPSGVIELVTVLTMAAMVVLLVDRLTNPVKRFLSGFGDWFGWTVTFLPVLTGWMAVQHLVLPYTNLLVLHVLTAEILLVVLPFSKLFHTFTLFGSRWYNGKAHAHRGVPV</sequence>
<dbReference type="STRING" id="292415.Tbd_1377"/>
<dbReference type="OrthoDB" id="7872966at2"/>
<keyword evidence="1" id="KW-1133">Transmembrane helix</keyword>
<evidence type="ECO:0008006" key="4">
    <source>
        <dbReference type="Google" id="ProtNLM"/>
    </source>
</evidence>
<feature type="transmembrane region" description="Helical" evidence="1">
    <location>
        <begin position="76"/>
        <end position="98"/>
    </location>
</feature>
<reference evidence="2 3" key="1">
    <citation type="journal article" date="2006" name="J. Bacteriol.">
        <title>The genome sequence of the obligately chemolithoautotrophic, facultatively anaerobic bacterium Thiobacillus denitrificans.</title>
        <authorList>
            <person name="Beller H.R."/>
            <person name="Chain P.S."/>
            <person name="Letain T.E."/>
            <person name="Chakicherla A."/>
            <person name="Larimer F.W."/>
            <person name="Richardson P.M."/>
            <person name="Coleman M.A."/>
            <person name="Wood A.P."/>
            <person name="Kelly D.P."/>
        </authorList>
    </citation>
    <scope>NUCLEOTIDE SEQUENCE [LARGE SCALE GENOMIC DNA]</scope>
    <source>
        <strain evidence="2 3">ATCC 25259</strain>
    </source>
</reference>
<dbReference type="Proteomes" id="UP000008291">
    <property type="component" value="Chromosome"/>
</dbReference>
<dbReference type="AlphaFoldDB" id="Q3SJ40"/>
<dbReference type="HOGENOM" id="CLU_107083_0_0_4"/>
<protein>
    <recommendedName>
        <fullName evidence="4">Nitrate reductase</fullName>
    </recommendedName>
</protein>
<proteinExistence type="predicted"/>
<evidence type="ECO:0000313" key="2">
    <source>
        <dbReference type="EMBL" id="AAZ97330.1"/>
    </source>
</evidence>
<dbReference type="KEGG" id="tbd:Tbd_1377"/>
<feature type="transmembrane region" description="Helical" evidence="1">
    <location>
        <begin position="176"/>
        <end position="196"/>
    </location>
</feature>
<dbReference type="eggNOG" id="COG2181">
    <property type="taxonomic scope" value="Bacteria"/>
</dbReference>
<feature type="transmembrane region" description="Helical" evidence="1">
    <location>
        <begin position="15"/>
        <end position="37"/>
    </location>
</feature>
<dbReference type="InterPro" id="IPR036197">
    <property type="entry name" value="NarG-like_sf"/>
</dbReference>
<evidence type="ECO:0000313" key="3">
    <source>
        <dbReference type="Proteomes" id="UP000008291"/>
    </source>
</evidence>